<dbReference type="Pfam" id="PF04397">
    <property type="entry name" value="LytTR"/>
    <property type="match status" value="1"/>
</dbReference>
<keyword evidence="1" id="KW-0472">Membrane</keyword>
<proteinExistence type="predicted"/>
<dbReference type="InterPro" id="IPR007492">
    <property type="entry name" value="LytTR_DNA-bd_dom"/>
</dbReference>
<feature type="transmembrane region" description="Helical" evidence="1">
    <location>
        <begin position="58"/>
        <end position="84"/>
    </location>
</feature>
<dbReference type="Gene3D" id="2.40.50.1020">
    <property type="entry name" value="LytTr DNA-binding domain"/>
    <property type="match status" value="1"/>
</dbReference>
<name>A0ABS9P1W9_9RHOB</name>
<organism evidence="3 4">
    <name type="scientific">Ruegeria alba</name>
    <dbReference type="NCBI Taxonomy" id="2916756"/>
    <lineage>
        <taxon>Bacteria</taxon>
        <taxon>Pseudomonadati</taxon>
        <taxon>Pseudomonadota</taxon>
        <taxon>Alphaproteobacteria</taxon>
        <taxon>Rhodobacterales</taxon>
        <taxon>Roseobacteraceae</taxon>
        <taxon>Ruegeria</taxon>
    </lineage>
</organism>
<evidence type="ECO:0000313" key="4">
    <source>
        <dbReference type="Proteomes" id="UP001165279"/>
    </source>
</evidence>
<feature type="transmembrane region" description="Helical" evidence="1">
    <location>
        <begin position="96"/>
        <end position="118"/>
    </location>
</feature>
<comment type="caution">
    <text evidence="3">The sequence shown here is derived from an EMBL/GenBank/DDBJ whole genome shotgun (WGS) entry which is preliminary data.</text>
</comment>
<reference evidence="3" key="1">
    <citation type="submission" date="2022-02" db="EMBL/GenBank/DDBJ databases">
        <title>The genome sequence of Ruegeria sp. 1NDH52C.</title>
        <authorList>
            <person name="Du J."/>
        </authorList>
    </citation>
    <scope>NUCLEOTIDE SEQUENCE</scope>
    <source>
        <strain evidence="3">1NDH52C</strain>
    </source>
</reference>
<protein>
    <submittedName>
        <fullName evidence="3">LytTR family transcriptional regulator</fullName>
    </submittedName>
</protein>
<dbReference type="PANTHER" id="PTHR37299:SF1">
    <property type="entry name" value="STAGE 0 SPORULATION PROTEIN A HOMOLOG"/>
    <property type="match status" value="1"/>
</dbReference>
<gene>
    <name evidence="3" type="ORF">MB818_19940</name>
</gene>
<keyword evidence="1" id="KW-1133">Transmembrane helix</keyword>
<sequence>MTSTRPLTLRFLNGDTVSLDRRAALTMMTAPIAMFMIVFSATIVRILSIFMLDVPVGWLATVGLGLGLGVVLWVFLLLLCLLLVRLGQTTRHGVNLPVPLIGLSGVLCHDIPLLWLYARIFDLDIWTPMAAAMIVLLAFAVHLGFELLFAAVMLPLLARADSPQMAPAGTPRPASDPKLMLAGETIAAKDITLVQADEHYVFVHHGDRKSHVRQSFGALVKALDDAAGMQVHKSYWVAFDHIQQVQSKRDGGLKLILKDKTAIPGARSRARAFREAFRSRTQRGGGRGAAVLEDAGKGGF</sequence>
<dbReference type="InterPro" id="IPR046947">
    <property type="entry name" value="LytR-like"/>
</dbReference>
<dbReference type="PANTHER" id="PTHR37299">
    <property type="entry name" value="TRANSCRIPTIONAL REGULATOR-RELATED"/>
    <property type="match status" value="1"/>
</dbReference>
<feature type="transmembrane region" description="Helical" evidence="1">
    <location>
        <begin position="130"/>
        <end position="157"/>
    </location>
</feature>
<accession>A0ABS9P1W9</accession>
<dbReference type="EMBL" id="JAKOEM010000028">
    <property type="protein sequence ID" value="MCG6560486.1"/>
    <property type="molecule type" value="Genomic_DNA"/>
</dbReference>
<dbReference type="RefSeq" id="WP_234166743.1">
    <property type="nucleotide sequence ID" value="NZ_JAKOEM010000028.1"/>
</dbReference>
<evidence type="ECO:0000259" key="2">
    <source>
        <dbReference type="PROSITE" id="PS50930"/>
    </source>
</evidence>
<dbReference type="PROSITE" id="PS50930">
    <property type="entry name" value="HTH_LYTTR"/>
    <property type="match status" value="1"/>
</dbReference>
<keyword evidence="1" id="KW-0812">Transmembrane</keyword>
<keyword evidence="4" id="KW-1185">Reference proteome</keyword>
<feature type="domain" description="HTH LytTR-type" evidence="2">
    <location>
        <begin position="184"/>
        <end position="279"/>
    </location>
</feature>
<evidence type="ECO:0000256" key="1">
    <source>
        <dbReference type="SAM" id="Phobius"/>
    </source>
</evidence>
<dbReference type="SMART" id="SM00850">
    <property type="entry name" value="LytTR"/>
    <property type="match status" value="1"/>
</dbReference>
<dbReference type="Proteomes" id="UP001165279">
    <property type="component" value="Unassembled WGS sequence"/>
</dbReference>
<feature type="transmembrane region" description="Helical" evidence="1">
    <location>
        <begin position="32"/>
        <end position="52"/>
    </location>
</feature>
<evidence type="ECO:0000313" key="3">
    <source>
        <dbReference type="EMBL" id="MCG6560486.1"/>
    </source>
</evidence>